<protein>
    <submittedName>
        <fullName evidence="9">Asparagine synthase</fullName>
    </submittedName>
</protein>
<dbReference type="GO" id="GO:0004066">
    <property type="term" value="F:asparagine synthase (glutamine-hydrolyzing) activity"/>
    <property type="evidence" value="ECO:0007669"/>
    <property type="project" value="InterPro"/>
</dbReference>
<evidence type="ECO:0000256" key="5">
    <source>
        <dbReference type="PIRNR" id="PIRNR001589"/>
    </source>
</evidence>
<feature type="site" description="Important for beta-aspartyl-AMP intermediate formation" evidence="7">
    <location>
        <position position="374"/>
    </location>
</feature>
<dbReference type="Pfam" id="PF00733">
    <property type="entry name" value="Asn_synthase"/>
    <property type="match status" value="1"/>
</dbReference>
<comment type="similarity">
    <text evidence="1">Belongs to the asparagine synthetase family.</text>
</comment>
<sequence length="669" mass="76225">MCGISCAVTLKSATRNGRAAVYAQDHLATERTYLSDRLNESLEKIKHRGPDARGQWISDDCRVALGHNRLSIIDLSPEAEQPFHDPEECIHVVVNGELYGHDAIREDLIRGGHSFKSQCDSEIVVALYKEHGLSLLSRLRGEFAFSLYDSRTKLFMAANDRYGIKPLYYTVQHGRLLVASEMKAFLPFDWTPEWDVQALWDNAWISDKRTIFRDVYRLRPGHYLSCTGFSALEQQKYWDIEYRDKRELETRTEQEMIEGVRERLLEAIRVRLRADVPVGIFLSGGLDSSVIAGMVKHLMETEGAELVLAIAQRTAEWLDVQKYVVEIDEETIAANFADTFWHVETASADLGAIGKFALSKLPQAHGIKVILTGEGSDEQFAGYFDLQPDFVREPDLSWPSPSNTLPESVRKTLHDTFENDQTNTDGSQMISNRVHDPPEASFAKRQINNCDYVRIVSYSGIRNAAASWVKQECGTNELRAVAVHHAIDGTARDKIMRKWHPLHSSLYIWTKIMLANIHLVQLGDRMEMAHSIEGRQPFLDHHLTEYVNNLPPSMKIRYDPETGAFNEKWVLKEAAKPFIPDEIYKRTKHPFTAPIRFKVDGPVHEMMRSLLTQDAVEQLGFIDWKICEDLLHAGFIEGNAMKMRGAFCIGMLVVIGQRFGVRKAEPEFF</sequence>
<evidence type="ECO:0000256" key="6">
    <source>
        <dbReference type="PIRSR" id="PIRSR001589-2"/>
    </source>
</evidence>
<dbReference type="GO" id="GO:0005524">
    <property type="term" value="F:ATP binding"/>
    <property type="evidence" value="ECO:0007669"/>
    <property type="project" value="UniProtKB-KW"/>
</dbReference>
<feature type="domain" description="Glutamine amidotransferase type-2" evidence="8">
    <location>
        <begin position="2"/>
        <end position="229"/>
    </location>
</feature>
<dbReference type="PANTHER" id="PTHR43284">
    <property type="entry name" value="ASPARAGINE SYNTHETASE (GLUTAMINE-HYDROLYZING)"/>
    <property type="match status" value="1"/>
</dbReference>
<dbReference type="InterPro" id="IPR014729">
    <property type="entry name" value="Rossmann-like_a/b/a_fold"/>
</dbReference>
<evidence type="ECO:0000256" key="7">
    <source>
        <dbReference type="PIRSR" id="PIRSR001589-3"/>
    </source>
</evidence>
<organism evidence="9 10">
    <name type="scientific">Pseudovirgaria hyperparasitica</name>
    <dbReference type="NCBI Taxonomy" id="470096"/>
    <lineage>
        <taxon>Eukaryota</taxon>
        <taxon>Fungi</taxon>
        <taxon>Dikarya</taxon>
        <taxon>Ascomycota</taxon>
        <taxon>Pezizomycotina</taxon>
        <taxon>Dothideomycetes</taxon>
        <taxon>Dothideomycetes incertae sedis</taxon>
        <taxon>Acrospermales</taxon>
        <taxon>Acrospermaceae</taxon>
        <taxon>Pseudovirgaria</taxon>
    </lineage>
</organism>
<dbReference type="InterPro" id="IPR033738">
    <property type="entry name" value="AsnB_N"/>
</dbReference>
<dbReference type="InterPro" id="IPR029055">
    <property type="entry name" value="Ntn_hydrolases_N"/>
</dbReference>
<dbReference type="SUPFAM" id="SSF52402">
    <property type="entry name" value="Adenine nucleotide alpha hydrolases-like"/>
    <property type="match status" value="1"/>
</dbReference>
<dbReference type="Gene3D" id="3.60.20.10">
    <property type="entry name" value="Glutamine Phosphoribosylpyrophosphate, subunit 1, domain 1"/>
    <property type="match status" value="1"/>
</dbReference>
<dbReference type="NCBIfam" id="TIGR01536">
    <property type="entry name" value="asn_synth_AEB"/>
    <property type="match status" value="1"/>
</dbReference>
<evidence type="ECO:0000256" key="1">
    <source>
        <dbReference type="ARBA" id="ARBA00005752"/>
    </source>
</evidence>
<dbReference type="Pfam" id="PF13537">
    <property type="entry name" value="GATase_7"/>
    <property type="match status" value="1"/>
</dbReference>
<dbReference type="PIRSF" id="PIRSF001589">
    <property type="entry name" value="Asn_synthetase_glu-h"/>
    <property type="match status" value="1"/>
</dbReference>
<dbReference type="FunFam" id="3.60.20.10:FF:000155">
    <property type="entry name" value="Asparagine synthetase (Eurofung)"/>
    <property type="match status" value="1"/>
</dbReference>
<dbReference type="GO" id="GO:0006529">
    <property type="term" value="P:asparagine biosynthetic process"/>
    <property type="evidence" value="ECO:0007669"/>
    <property type="project" value="InterPro"/>
</dbReference>
<dbReference type="OrthoDB" id="409189at2759"/>
<dbReference type="RefSeq" id="XP_033601704.1">
    <property type="nucleotide sequence ID" value="XM_033741801.1"/>
</dbReference>
<dbReference type="EMBL" id="ML996570">
    <property type="protein sequence ID" value="KAF2759253.1"/>
    <property type="molecule type" value="Genomic_DNA"/>
</dbReference>
<evidence type="ECO:0000259" key="8">
    <source>
        <dbReference type="PROSITE" id="PS51278"/>
    </source>
</evidence>
<dbReference type="Gene3D" id="3.40.50.620">
    <property type="entry name" value="HUPs"/>
    <property type="match status" value="2"/>
</dbReference>
<evidence type="ECO:0000256" key="3">
    <source>
        <dbReference type="ARBA" id="ARBA00022840"/>
    </source>
</evidence>
<gene>
    <name evidence="9" type="ORF">EJ05DRAFT_437718</name>
</gene>
<accession>A0A6A6W9B2</accession>
<dbReference type="GO" id="GO:0005829">
    <property type="term" value="C:cytosol"/>
    <property type="evidence" value="ECO:0007669"/>
    <property type="project" value="TreeGrafter"/>
</dbReference>
<keyword evidence="4" id="KW-0315">Glutamine amidotransferase</keyword>
<dbReference type="CDD" id="cd00712">
    <property type="entry name" value="AsnB"/>
    <property type="match status" value="1"/>
</dbReference>
<evidence type="ECO:0000313" key="10">
    <source>
        <dbReference type="Proteomes" id="UP000799437"/>
    </source>
</evidence>
<keyword evidence="3 5" id="KW-0067">ATP-binding</keyword>
<dbReference type="AlphaFoldDB" id="A0A6A6W9B2"/>
<dbReference type="Proteomes" id="UP000799437">
    <property type="component" value="Unassembled WGS sequence"/>
</dbReference>
<keyword evidence="2 5" id="KW-0547">Nucleotide-binding</keyword>
<feature type="binding site" evidence="6">
    <location>
        <position position="120"/>
    </location>
    <ligand>
        <name>L-glutamine</name>
        <dbReference type="ChEBI" id="CHEBI:58359"/>
    </ligand>
</feature>
<proteinExistence type="inferred from homology"/>
<dbReference type="InterPro" id="IPR017932">
    <property type="entry name" value="GATase_2_dom"/>
</dbReference>
<name>A0A6A6W9B2_9PEZI</name>
<dbReference type="SUPFAM" id="SSF56235">
    <property type="entry name" value="N-terminal nucleophile aminohydrolases (Ntn hydrolases)"/>
    <property type="match status" value="1"/>
</dbReference>
<dbReference type="PANTHER" id="PTHR43284:SF1">
    <property type="entry name" value="ASPARAGINE SYNTHETASE"/>
    <property type="match status" value="1"/>
</dbReference>
<keyword evidence="10" id="KW-1185">Reference proteome</keyword>
<dbReference type="GeneID" id="54482855"/>
<evidence type="ECO:0000256" key="4">
    <source>
        <dbReference type="ARBA" id="ARBA00022962"/>
    </source>
</evidence>
<dbReference type="CDD" id="cd01991">
    <property type="entry name" value="Asn_synthase_B_C"/>
    <property type="match status" value="1"/>
</dbReference>
<evidence type="ECO:0000256" key="2">
    <source>
        <dbReference type="ARBA" id="ARBA00022741"/>
    </source>
</evidence>
<reference evidence="9" key="1">
    <citation type="journal article" date="2020" name="Stud. Mycol.">
        <title>101 Dothideomycetes genomes: a test case for predicting lifestyles and emergence of pathogens.</title>
        <authorList>
            <person name="Haridas S."/>
            <person name="Albert R."/>
            <person name="Binder M."/>
            <person name="Bloem J."/>
            <person name="Labutti K."/>
            <person name="Salamov A."/>
            <person name="Andreopoulos B."/>
            <person name="Baker S."/>
            <person name="Barry K."/>
            <person name="Bills G."/>
            <person name="Bluhm B."/>
            <person name="Cannon C."/>
            <person name="Castanera R."/>
            <person name="Culley D."/>
            <person name="Daum C."/>
            <person name="Ezra D."/>
            <person name="Gonzalez J."/>
            <person name="Henrissat B."/>
            <person name="Kuo A."/>
            <person name="Liang C."/>
            <person name="Lipzen A."/>
            <person name="Lutzoni F."/>
            <person name="Magnuson J."/>
            <person name="Mondo S."/>
            <person name="Nolan M."/>
            <person name="Ohm R."/>
            <person name="Pangilinan J."/>
            <person name="Park H.-J."/>
            <person name="Ramirez L."/>
            <person name="Alfaro M."/>
            <person name="Sun H."/>
            <person name="Tritt A."/>
            <person name="Yoshinaga Y."/>
            <person name="Zwiers L.-H."/>
            <person name="Turgeon B."/>
            <person name="Goodwin S."/>
            <person name="Spatafora J."/>
            <person name="Crous P."/>
            <person name="Grigoriev I."/>
        </authorList>
    </citation>
    <scope>NUCLEOTIDE SEQUENCE</scope>
    <source>
        <strain evidence="9">CBS 121739</strain>
    </source>
</reference>
<dbReference type="InterPro" id="IPR006426">
    <property type="entry name" value="Asn_synth_AEB"/>
</dbReference>
<dbReference type="PROSITE" id="PS51278">
    <property type="entry name" value="GATASE_TYPE_2"/>
    <property type="match status" value="1"/>
</dbReference>
<evidence type="ECO:0000313" key="9">
    <source>
        <dbReference type="EMBL" id="KAF2759253.1"/>
    </source>
</evidence>
<dbReference type="InterPro" id="IPR001962">
    <property type="entry name" value="Asn_synthase"/>
</dbReference>
<dbReference type="InterPro" id="IPR051786">
    <property type="entry name" value="ASN_synthetase/amidase"/>
</dbReference>